<dbReference type="GO" id="GO:0019748">
    <property type="term" value="P:secondary metabolic process"/>
    <property type="evidence" value="ECO:0007669"/>
    <property type="project" value="TreeGrafter"/>
</dbReference>
<dbReference type="GO" id="GO:0016491">
    <property type="term" value="F:oxidoreductase activity"/>
    <property type="evidence" value="ECO:0007669"/>
    <property type="project" value="TreeGrafter"/>
</dbReference>
<comment type="caution">
    <text evidence="3">The sequence shown here is derived from an EMBL/GenBank/DDBJ whole genome shotgun (WGS) entry which is preliminary data.</text>
</comment>
<dbReference type="GO" id="GO:0005737">
    <property type="term" value="C:cytoplasm"/>
    <property type="evidence" value="ECO:0007669"/>
    <property type="project" value="TreeGrafter"/>
</dbReference>
<dbReference type="VEuPathDB" id="FungiDB:P170DRAFT_469649"/>
<dbReference type="PANTHER" id="PTHR43544">
    <property type="entry name" value="SHORT-CHAIN DEHYDROGENASE/REDUCTASE"/>
    <property type="match status" value="1"/>
</dbReference>
<accession>A0A2I2GMT5</accession>
<organism evidence="3 4">
    <name type="scientific">Aspergillus steynii IBT 23096</name>
    <dbReference type="NCBI Taxonomy" id="1392250"/>
    <lineage>
        <taxon>Eukaryota</taxon>
        <taxon>Fungi</taxon>
        <taxon>Dikarya</taxon>
        <taxon>Ascomycota</taxon>
        <taxon>Pezizomycotina</taxon>
        <taxon>Eurotiomycetes</taxon>
        <taxon>Eurotiomycetidae</taxon>
        <taxon>Eurotiales</taxon>
        <taxon>Aspergillaceae</taxon>
        <taxon>Aspergillus</taxon>
        <taxon>Aspergillus subgen. Circumdati</taxon>
    </lineage>
</organism>
<dbReference type="InterPro" id="IPR036291">
    <property type="entry name" value="NAD(P)-bd_dom_sf"/>
</dbReference>
<dbReference type="OrthoDB" id="191139at2759"/>
<dbReference type="InterPro" id="IPR051468">
    <property type="entry name" value="Fungal_SecMetab_SDRs"/>
</dbReference>
<gene>
    <name evidence="3" type="ORF">P170DRAFT_469649</name>
</gene>
<sequence length="255" mass="26813">MTTKPTILITGANQGIGYAIAEHLTTTSTKYHLLISARTLPRAISAVSALQATSLDPTSLTPLALDVTNDASIAAAALEISNTFTSLSILINNAGIAQAPSNSDSDSDSPLRTQYATIFNTNVFSPACLIETFLPLLRKSNHPDRRIVNVTSGLGLTSMAGKDGYAFNAKTWFAADYRSSKAALNMLTAAYAARLADEGIAVVAAAPGMCRTRFTGWQGRKDAGEGARVIVRAAVEGVGREVSGRYVADEVGDGW</sequence>
<evidence type="ECO:0000256" key="2">
    <source>
        <dbReference type="RuleBase" id="RU000363"/>
    </source>
</evidence>
<dbReference type="RefSeq" id="XP_024709486.1">
    <property type="nucleotide sequence ID" value="XM_024852663.1"/>
</dbReference>
<reference evidence="3 4" key="1">
    <citation type="submission" date="2016-12" db="EMBL/GenBank/DDBJ databases">
        <title>The genomes of Aspergillus section Nigri reveals drivers in fungal speciation.</title>
        <authorList>
            <consortium name="DOE Joint Genome Institute"/>
            <person name="Vesth T.C."/>
            <person name="Nybo J."/>
            <person name="Theobald S."/>
            <person name="Brandl J."/>
            <person name="Frisvad J.C."/>
            <person name="Nielsen K.F."/>
            <person name="Lyhne E.K."/>
            <person name="Kogle M.E."/>
            <person name="Kuo A."/>
            <person name="Riley R."/>
            <person name="Clum A."/>
            <person name="Nolan M."/>
            <person name="Lipzen A."/>
            <person name="Salamov A."/>
            <person name="Henrissat B."/>
            <person name="Wiebenga A."/>
            <person name="De Vries R.P."/>
            <person name="Grigoriev I.V."/>
            <person name="Mortensen U.H."/>
            <person name="Andersen M.R."/>
            <person name="Baker S.E."/>
        </authorList>
    </citation>
    <scope>NUCLEOTIDE SEQUENCE [LARGE SCALE GENOMIC DNA]</scope>
    <source>
        <strain evidence="3 4">IBT 23096</strain>
    </source>
</reference>
<dbReference type="PRINTS" id="PR00081">
    <property type="entry name" value="GDHRDH"/>
</dbReference>
<dbReference type="EMBL" id="MSFO01000001">
    <property type="protein sequence ID" value="PLB54184.1"/>
    <property type="molecule type" value="Genomic_DNA"/>
</dbReference>
<evidence type="ECO:0000256" key="1">
    <source>
        <dbReference type="ARBA" id="ARBA00006484"/>
    </source>
</evidence>
<dbReference type="AlphaFoldDB" id="A0A2I2GMT5"/>
<protein>
    <submittedName>
        <fullName evidence="3">NAD(P)-binding protein</fullName>
    </submittedName>
</protein>
<comment type="similarity">
    <text evidence="1 2">Belongs to the short-chain dehydrogenases/reductases (SDR) family.</text>
</comment>
<dbReference type="PANTHER" id="PTHR43544:SF32">
    <property type="entry name" value="CHAIN DEHYDROGENASE, PUTATIVE (AFU_ORTHOLOGUE AFUA_5G01530)-RELATED"/>
    <property type="match status" value="1"/>
</dbReference>
<keyword evidence="4" id="KW-1185">Reference proteome</keyword>
<dbReference type="InterPro" id="IPR002347">
    <property type="entry name" value="SDR_fam"/>
</dbReference>
<evidence type="ECO:0000313" key="3">
    <source>
        <dbReference type="EMBL" id="PLB54184.1"/>
    </source>
</evidence>
<dbReference type="Gene3D" id="3.40.50.720">
    <property type="entry name" value="NAD(P)-binding Rossmann-like Domain"/>
    <property type="match status" value="1"/>
</dbReference>
<dbReference type="Pfam" id="PF00106">
    <property type="entry name" value="adh_short"/>
    <property type="match status" value="1"/>
</dbReference>
<dbReference type="Proteomes" id="UP000234275">
    <property type="component" value="Unassembled WGS sequence"/>
</dbReference>
<dbReference type="GeneID" id="36560361"/>
<proteinExistence type="inferred from homology"/>
<name>A0A2I2GMT5_9EURO</name>
<dbReference type="SUPFAM" id="SSF51735">
    <property type="entry name" value="NAD(P)-binding Rossmann-fold domains"/>
    <property type="match status" value="1"/>
</dbReference>
<dbReference type="PRINTS" id="PR00080">
    <property type="entry name" value="SDRFAMILY"/>
</dbReference>
<evidence type="ECO:0000313" key="4">
    <source>
        <dbReference type="Proteomes" id="UP000234275"/>
    </source>
</evidence>